<feature type="region of interest" description="Disordered" evidence="5">
    <location>
        <begin position="333"/>
        <end position="369"/>
    </location>
</feature>
<accession>A0ABV3Q9P8</accession>
<dbReference type="Pfam" id="PF12848">
    <property type="entry name" value="ABC_tran_Xtn"/>
    <property type="match status" value="1"/>
</dbReference>
<dbReference type="Pfam" id="PF00005">
    <property type="entry name" value="ABC_tran"/>
    <property type="match status" value="2"/>
</dbReference>
<feature type="coiled-coil region" evidence="4">
    <location>
        <begin position="618"/>
        <end position="679"/>
    </location>
</feature>
<dbReference type="Proteomes" id="UP001556220">
    <property type="component" value="Unassembled WGS sequence"/>
</dbReference>
<dbReference type="InterPro" id="IPR032524">
    <property type="entry name" value="ABC_tran_C"/>
</dbReference>
<sequence length="682" mass="74903">MIAFRHFALRRGSRLLLSDIDLVIQSGWRLGVIGRNGCGKSSLFAALQGQVEADAGEIDLPAKLRLASVAQETPALPDPAIDYVLGGDTELAAVLRDEADAQARGDSEAMARAHHRIEELHGYDARARAGRLLHGLGFAPETHERAVKEFSGGWRVRLNLARALMAPSELLLLDEPTNHLDLDAVLWLEEWLRRYQGTLLIISHDREFLDGVIDHTLHLVDGGARLYTGNYSAFERLRAEQLRQQQIAHEREQAERAHLQSFIDRFKAKASKAKQAQSRMKRLEKMAGTEAVRAERAFHFQFARPERVPDSMLQLEDVAAGYPDFLPLPFGERGGVRGGAGEEASTGELASLGPSPQPSPRRGEGANVALAGGLDGSKAVVLSDVRYSIEAGQRIGLLGPNGAGKSTLVKTLVGELAPLGGERKAHKDLKIGYFAQHTVESLREGASPFDHLQDKAPGAAAQALRDFLGTWNFAGDRAFESVDGFSGGERARLALALIAWDKPNLLLLDEPTNHLDLDMREALADALADFDGALVLVSHDRHLLGMVSDSFWRVADGVVEPFDGDLDDYARWLRSRGSANKKAAKAEAKPAAPVESPEERRRNAAQQRESEKVTRQRVKKIETRVATIETELALLETKLADPETYNGSTAALMKLGQQQAELRREKETLEAEWMALYEELEA</sequence>
<dbReference type="CDD" id="cd03221">
    <property type="entry name" value="ABCF_EF-3"/>
    <property type="match status" value="2"/>
</dbReference>
<dbReference type="InterPro" id="IPR050611">
    <property type="entry name" value="ABCF"/>
</dbReference>
<dbReference type="Gene3D" id="3.40.50.300">
    <property type="entry name" value="P-loop containing nucleotide triphosphate hydrolases"/>
    <property type="match status" value="2"/>
</dbReference>
<evidence type="ECO:0000256" key="2">
    <source>
        <dbReference type="ARBA" id="ARBA00022741"/>
    </source>
</evidence>
<dbReference type="InterPro" id="IPR037118">
    <property type="entry name" value="Val-tRNA_synth_C_sf"/>
</dbReference>
<dbReference type="InterPro" id="IPR017871">
    <property type="entry name" value="ABC_transporter-like_CS"/>
</dbReference>
<protein>
    <submittedName>
        <fullName evidence="7">ABC-F family ATP-binding cassette domain-containing protein</fullName>
    </submittedName>
</protein>
<dbReference type="PROSITE" id="PS50893">
    <property type="entry name" value="ABC_TRANSPORTER_2"/>
    <property type="match status" value="2"/>
</dbReference>
<keyword evidence="3 7" id="KW-0067">ATP-binding</keyword>
<name>A0ABV3Q9P8_9GAMM</name>
<feature type="region of interest" description="Disordered" evidence="5">
    <location>
        <begin position="581"/>
        <end position="615"/>
    </location>
</feature>
<evidence type="ECO:0000259" key="6">
    <source>
        <dbReference type="PROSITE" id="PS50893"/>
    </source>
</evidence>
<dbReference type="GO" id="GO:0005524">
    <property type="term" value="F:ATP binding"/>
    <property type="evidence" value="ECO:0007669"/>
    <property type="project" value="UniProtKB-KW"/>
</dbReference>
<dbReference type="PANTHER" id="PTHR19211">
    <property type="entry name" value="ATP-BINDING TRANSPORT PROTEIN-RELATED"/>
    <property type="match status" value="1"/>
</dbReference>
<feature type="compositionally biased region" description="Basic and acidic residues" evidence="5">
    <location>
        <begin position="597"/>
        <end position="615"/>
    </location>
</feature>
<dbReference type="InterPro" id="IPR032781">
    <property type="entry name" value="ABC_tran_Xtn"/>
</dbReference>
<gene>
    <name evidence="7" type="ORF">ABQJ54_00925</name>
</gene>
<dbReference type="PANTHER" id="PTHR19211:SF14">
    <property type="entry name" value="ATP-BINDING CASSETTE SUB-FAMILY F MEMBER 1"/>
    <property type="match status" value="1"/>
</dbReference>
<keyword evidence="8" id="KW-1185">Reference proteome</keyword>
<dbReference type="InterPro" id="IPR027417">
    <property type="entry name" value="P-loop_NTPase"/>
</dbReference>
<proteinExistence type="predicted"/>
<evidence type="ECO:0000313" key="8">
    <source>
        <dbReference type="Proteomes" id="UP001556220"/>
    </source>
</evidence>
<evidence type="ECO:0000256" key="3">
    <source>
        <dbReference type="ARBA" id="ARBA00022840"/>
    </source>
</evidence>
<feature type="domain" description="ABC transporter" evidence="6">
    <location>
        <begin position="363"/>
        <end position="581"/>
    </location>
</feature>
<evidence type="ECO:0000313" key="7">
    <source>
        <dbReference type="EMBL" id="MEW9570304.1"/>
    </source>
</evidence>
<keyword evidence="4" id="KW-0175">Coiled coil</keyword>
<evidence type="ECO:0000256" key="5">
    <source>
        <dbReference type="SAM" id="MobiDB-lite"/>
    </source>
</evidence>
<dbReference type="PROSITE" id="PS00211">
    <property type="entry name" value="ABC_TRANSPORTER_1"/>
    <property type="match status" value="2"/>
</dbReference>
<dbReference type="SUPFAM" id="SSF52540">
    <property type="entry name" value="P-loop containing nucleoside triphosphate hydrolases"/>
    <property type="match status" value="2"/>
</dbReference>
<dbReference type="Gene3D" id="1.10.287.380">
    <property type="entry name" value="Valyl-tRNA synthetase, C-terminal domain"/>
    <property type="match status" value="1"/>
</dbReference>
<organism evidence="7 8">
    <name type="scientific">Rhodanobacter lycopersici</name>
    <dbReference type="NCBI Taxonomy" id="3162487"/>
    <lineage>
        <taxon>Bacteria</taxon>
        <taxon>Pseudomonadati</taxon>
        <taxon>Pseudomonadota</taxon>
        <taxon>Gammaproteobacteria</taxon>
        <taxon>Lysobacterales</taxon>
        <taxon>Rhodanobacteraceae</taxon>
        <taxon>Rhodanobacter</taxon>
    </lineage>
</organism>
<evidence type="ECO:0000256" key="1">
    <source>
        <dbReference type="ARBA" id="ARBA00022737"/>
    </source>
</evidence>
<keyword evidence="1" id="KW-0677">Repeat</keyword>
<reference evidence="7 8" key="1">
    <citation type="submission" date="2024-06" db="EMBL/GenBank/DDBJ databases">
        <authorList>
            <person name="Woo H."/>
        </authorList>
    </citation>
    <scope>NUCLEOTIDE SEQUENCE [LARGE SCALE GENOMIC DNA]</scope>
    <source>
        <strain evidence="7 8">Si-c</strain>
    </source>
</reference>
<dbReference type="InterPro" id="IPR003593">
    <property type="entry name" value="AAA+_ATPase"/>
</dbReference>
<evidence type="ECO:0000256" key="4">
    <source>
        <dbReference type="SAM" id="Coils"/>
    </source>
</evidence>
<dbReference type="RefSeq" id="WP_367852403.1">
    <property type="nucleotide sequence ID" value="NZ_JBFOHK010000001.1"/>
</dbReference>
<keyword evidence="2" id="KW-0547">Nucleotide-binding</keyword>
<comment type="caution">
    <text evidence="7">The sequence shown here is derived from an EMBL/GenBank/DDBJ whole genome shotgun (WGS) entry which is preliminary data.</text>
</comment>
<dbReference type="Pfam" id="PF16326">
    <property type="entry name" value="ABC_tran_CTD"/>
    <property type="match status" value="1"/>
</dbReference>
<dbReference type="InterPro" id="IPR003439">
    <property type="entry name" value="ABC_transporter-like_ATP-bd"/>
</dbReference>
<dbReference type="EMBL" id="JBFOHK010000001">
    <property type="protein sequence ID" value="MEW9570304.1"/>
    <property type="molecule type" value="Genomic_DNA"/>
</dbReference>
<dbReference type="SMART" id="SM00382">
    <property type="entry name" value="AAA"/>
    <property type="match status" value="2"/>
</dbReference>
<feature type="domain" description="ABC transporter" evidence="6">
    <location>
        <begin position="2"/>
        <end position="246"/>
    </location>
</feature>